<reference evidence="1 2" key="1">
    <citation type="submission" date="2017-11" db="EMBL/GenBank/DDBJ databases">
        <title>De-novo sequencing of pomegranate (Punica granatum L.) genome.</title>
        <authorList>
            <person name="Akparov Z."/>
            <person name="Amiraslanov A."/>
            <person name="Hajiyeva S."/>
            <person name="Abbasov M."/>
            <person name="Kaur K."/>
            <person name="Hamwieh A."/>
            <person name="Solovyev V."/>
            <person name="Salamov A."/>
            <person name="Braich B."/>
            <person name="Kosarev P."/>
            <person name="Mahmoud A."/>
            <person name="Hajiyev E."/>
            <person name="Babayeva S."/>
            <person name="Izzatullayeva V."/>
            <person name="Mammadov A."/>
            <person name="Mammadov A."/>
            <person name="Sharifova S."/>
            <person name="Ojaghi J."/>
            <person name="Eynullazada K."/>
            <person name="Bayramov B."/>
            <person name="Abdulazimova A."/>
            <person name="Shahmuradov I."/>
        </authorList>
    </citation>
    <scope>NUCLEOTIDE SEQUENCE [LARGE SCALE GENOMIC DNA]</scope>
    <source>
        <strain evidence="2">cv. AG2017</strain>
        <tissue evidence="1">Leaf</tissue>
    </source>
</reference>
<dbReference type="Proteomes" id="UP000233551">
    <property type="component" value="Unassembled WGS sequence"/>
</dbReference>
<dbReference type="EMBL" id="PGOL01001846">
    <property type="protein sequence ID" value="PKI53614.1"/>
    <property type="molecule type" value="Genomic_DNA"/>
</dbReference>
<keyword evidence="2" id="KW-1185">Reference proteome</keyword>
<proteinExistence type="predicted"/>
<accession>A0A2I0JBL2</accession>
<evidence type="ECO:0000313" key="2">
    <source>
        <dbReference type="Proteomes" id="UP000233551"/>
    </source>
</evidence>
<sequence>MAKDSKGMSYPFATLGFVLCPVSLFETPRLCIVEAALVGMHSRPKESSRSRVPLGHVGWDMLCSSELLPVIFRGGRVGSHCRNLKGCLLVKYFLQWDMKNNERARRTVCSFNARAKGSRLAWLASCERTEGRMLRIRHGQGEMCSHDI</sequence>
<evidence type="ECO:0000313" key="1">
    <source>
        <dbReference type="EMBL" id="PKI53614.1"/>
    </source>
</evidence>
<comment type="caution">
    <text evidence="1">The sequence shown here is derived from an EMBL/GenBank/DDBJ whole genome shotgun (WGS) entry which is preliminary data.</text>
</comment>
<name>A0A2I0JBL2_PUNGR</name>
<dbReference type="AlphaFoldDB" id="A0A2I0JBL2"/>
<protein>
    <submittedName>
        <fullName evidence="1">Uncharacterized protein</fullName>
    </submittedName>
</protein>
<gene>
    <name evidence="1" type="ORF">CRG98_025982</name>
</gene>
<organism evidence="1 2">
    <name type="scientific">Punica granatum</name>
    <name type="common">Pomegranate</name>
    <dbReference type="NCBI Taxonomy" id="22663"/>
    <lineage>
        <taxon>Eukaryota</taxon>
        <taxon>Viridiplantae</taxon>
        <taxon>Streptophyta</taxon>
        <taxon>Embryophyta</taxon>
        <taxon>Tracheophyta</taxon>
        <taxon>Spermatophyta</taxon>
        <taxon>Magnoliopsida</taxon>
        <taxon>eudicotyledons</taxon>
        <taxon>Gunneridae</taxon>
        <taxon>Pentapetalae</taxon>
        <taxon>rosids</taxon>
        <taxon>malvids</taxon>
        <taxon>Myrtales</taxon>
        <taxon>Lythraceae</taxon>
        <taxon>Punica</taxon>
    </lineage>
</organism>